<gene>
    <name evidence="1" type="ORF">E5357_11905</name>
</gene>
<sequence>MGYPTIFPTGTLRYDKEKAWNGYTLFPSSRGALLIDMDGNEVQRWAGLGGFPNKLLPGGYVLGTSGTRNSKYAFQDQLDLIQVDWDGNIVWKFDRTELVADPGKEPQWQARQHHDFQREGSSTGYYAPGAEPCVDGGKTLILTHENLYNHEITDKLLIDDKIIETDWEGNILWSWRASDHFNELGFDEAAKNVLFRNPGLHGEAGGDWMHINSISTLGPNHWYEEGDRRFHPDNIIFDARNSNILAIISKETGKIVWRVGPDYNENEATKKLGWIIGQHHLHMIPRGLPGEGNLLVFDNGGYGGYGNPNPGSPTGNNNALRDYTRVLEFNPVTLEIVWQYTPLEAGFLLFTDASKFYSSYISAAQRLPNGNTLITEGSDGHLLEVTPEHEIVWEYINPYFHKIAGKFTNNMIYRAYRVPYEWVPQLEKPQETSIEPVDVESFRVPGAPVGKGKGKTTVIEGIDPERIPMTGSKDKEDEDDVQIDFCVASVKKSELEKINRKNVIKSENT</sequence>
<accession>A0AC61QYW5</accession>
<name>A0AC61QYW5_9FIRM</name>
<evidence type="ECO:0000313" key="2">
    <source>
        <dbReference type="Proteomes" id="UP000307720"/>
    </source>
</evidence>
<proteinExistence type="predicted"/>
<organism evidence="1 2">
    <name type="scientific">Hominisplanchenecus murintestinalis</name>
    <dbReference type="NCBI Taxonomy" id="2941517"/>
    <lineage>
        <taxon>Bacteria</taxon>
        <taxon>Bacillati</taxon>
        <taxon>Bacillota</taxon>
        <taxon>Clostridia</taxon>
        <taxon>Lachnospirales</taxon>
        <taxon>Lachnospiraceae</taxon>
        <taxon>Hominisplanchenecus</taxon>
    </lineage>
</organism>
<evidence type="ECO:0000313" key="1">
    <source>
        <dbReference type="EMBL" id="TGX97643.1"/>
    </source>
</evidence>
<protein>
    <submittedName>
        <fullName evidence="1">Thioredoxin</fullName>
    </submittedName>
</protein>
<keyword evidence="2" id="KW-1185">Reference proteome</keyword>
<dbReference type="Proteomes" id="UP000307720">
    <property type="component" value="Unassembled WGS sequence"/>
</dbReference>
<reference evidence="1" key="1">
    <citation type="submission" date="2019-04" db="EMBL/GenBank/DDBJ databases">
        <title>Microbes associate with the intestines of laboratory mice.</title>
        <authorList>
            <person name="Navarre W."/>
            <person name="Wong E."/>
            <person name="Huang K."/>
            <person name="Tropini C."/>
            <person name="Ng K."/>
            <person name="Yu B."/>
        </authorList>
    </citation>
    <scope>NUCLEOTIDE SEQUENCE</scope>
    <source>
        <strain evidence="1">NM72_1-8</strain>
    </source>
</reference>
<dbReference type="EMBL" id="SRZB01000028">
    <property type="protein sequence ID" value="TGX97643.1"/>
    <property type="molecule type" value="Genomic_DNA"/>
</dbReference>
<comment type="caution">
    <text evidence="1">The sequence shown here is derived from an EMBL/GenBank/DDBJ whole genome shotgun (WGS) entry which is preliminary data.</text>
</comment>